<dbReference type="CDD" id="cd06259">
    <property type="entry name" value="YdcF-like"/>
    <property type="match status" value="1"/>
</dbReference>
<dbReference type="InterPro" id="IPR003848">
    <property type="entry name" value="DUF218"/>
</dbReference>
<protein>
    <recommendedName>
        <fullName evidence="1">DUF218 domain-containing protein</fullName>
    </recommendedName>
</protein>
<comment type="caution">
    <text evidence="2">The sequence shown here is derived from an EMBL/GenBank/DDBJ whole genome shotgun (WGS) entry which is preliminary data.</text>
</comment>
<organism evidence="2 3">
    <name type="scientific">Paragemmobacter ruber</name>
    <dbReference type="NCBI Taxonomy" id="1985673"/>
    <lineage>
        <taxon>Bacteria</taxon>
        <taxon>Pseudomonadati</taxon>
        <taxon>Pseudomonadota</taxon>
        <taxon>Alphaproteobacteria</taxon>
        <taxon>Rhodobacterales</taxon>
        <taxon>Paracoccaceae</taxon>
        <taxon>Paragemmobacter</taxon>
    </lineage>
</organism>
<proteinExistence type="predicted"/>
<dbReference type="PANTHER" id="PTHR30336:SF4">
    <property type="entry name" value="ENVELOPE BIOGENESIS FACTOR ELYC"/>
    <property type="match status" value="1"/>
</dbReference>
<dbReference type="PANTHER" id="PTHR30336">
    <property type="entry name" value="INNER MEMBRANE PROTEIN, PROBABLE PERMEASE"/>
    <property type="match status" value="1"/>
</dbReference>
<name>A0ABW9Y1W4_9RHOB</name>
<accession>A0ABW9Y1W4</accession>
<dbReference type="InterPro" id="IPR051599">
    <property type="entry name" value="Cell_Envelope_Assoc"/>
</dbReference>
<sequence>MEILRRTIAALIVTGLLLLGVIAGEFRIRQQPTPTTSVPVAVVFTGQYDRIELALRLFDLGGIERMLISGVNPKAGLFPDTIADQFRFSDAARAALAAGRIRLSPDAADTFQNAAETACWLRGQGDVTDVLLVTSPSHMPRASITLQRALPPGVRLHRATPPETPDDRLKQQEEFVKFAAAWVATLFPAGRRAAPHLQLCNGGAGP</sequence>
<dbReference type="Proteomes" id="UP001517376">
    <property type="component" value="Unassembled WGS sequence"/>
</dbReference>
<feature type="domain" description="DUF218" evidence="1">
    <location>
        <begin position="40"/>
        <end position="154"/>
    </location>
</feature>
<evidence type="ECO:0000313" key="2">
    <source>
        <dbReference type="EMBL" id="NBE06489.1"/>
    </source>
</evidence>
<gene>
    <name evidence="2" type="ORF">GU920_03015</name>
</gene>
<evidence type="ECO:0000313" key="3">
    <source>
        <dbReference type="Proteomes" id="UP001517376"/>
    </source>
</evidence>
<reference evidence="3" key="1">
    <citation type="submission" date="2020-01" db="EMBL/GenBank/DDBJ databases">
        <title>Sphingomonas sp. strain CSW-10.</title>
        <authorList>
            <person name="Chen W.-M."/>
        </authorList>
    </citation>
    <scope>NUCLEOTIDE SEQUENCE [LARGE SCALE GENOMIC DNA]</scope>
    <source>
        <strain evidence="3">CCP-1</strain>
    </source>
</reference>
<dbReference type="EMBL" id="JAAATW010000001">
    <property type="protein sequence ID" value="NBE06489.1"/>
    <property type="molecule type" value="Genomic_DNA"/>
</dbReference>
<evidence type="ECO:0000259" key="1">
    <source>
        <dbReference type="Pfam" id="PF02698"/>
    </source>
</evidence>
<keyword evidence="3" id="KW-1185">Reference proteome</keyword>
<dbReference type="Pfam" id="PF02698">
    <property type="entry name" value="DUF218"/>
    <property type="match status" value="1"/>
</dbReference>
<dbReference type="RefSeq" id="WP_161765484.1">
    <property type="nucleotide sequence ID" value="NZ_JAAATW010000001.1"/>
</dbReference>